<sequence>DLQVTENNDQEHPCRTPGLSAMQDTQMLPMCRTSGQHSYVDLHLPKWGSPGRLHLGTPSSLSLVGATPNLGHQLGL</sequence>
<organism evidence="2 3">
    <name type="scientific">Marmota monax</name>
    <name type="common">Woodchuck</name>
    <dbReference type="NCBI Taxonomy" id="9995"/>
    <lineage>
        <taxon>Eukaryota</taxon>
        <taxon>Metazoa</taxon>
        <taxon>Chordata</taxon>
        <taxon>Craniata</taxon>
        <taxon>Vertebrata</taxon>
        <taxon>Euteleostomi</taxon>
        <taxon>Mammalia</taxon>
        <taxon>Eutheria</taxon>
        <taxon>Euarchontoglires</taxon>
        <taxon>Glires</taxon>
        <taxon>Rodentia</taxon>
        <taxon>Sciuromorpha</taxon>
        <taxon>Sciuridae</taxon>
        <taxon>Xerinae</taxon>
        <taxon>Marmotini</taxon>
        <taxon>Marmota</taxon>
    </lineage>
</organism>
<comment type="caution">
    <text evidence="2">The sequence shown here is derived from an EMBL/GenBank/DDBJ whole genome shotgun (WGS) entry which is preliminary data.</text>
</comment>
<feature type="region of interest" description="Disordered" evidence="1">
    <location>
        <begin position="1"/>
        <end position="20"/>
    </location>
</feature>
<evidence type="ECO:0000313" key="2">
    <source>
        <dbReference type="EMBL" id="VTJ70209.1"/>
    </source>
</evidence>
<dbReference type="EMBL" id="CABDUW010000496">
    <property type="protein sequence ID" value="VTJ70209.1"/>
    <property type="molecule type" value="Genomic_DNA"/>
</dbReference>
<proteinExistence type="predicted"/>
<gene>
    <name evidence="2" type="ORF">MONAX_5E011841</name>
</gene>
<evidence type="ECO:0000313" key="3">
    <source>
        <dbReference type="Proteomes" id="UP000335636"/>
    </source>
</evidence>
<accession>A0A5E4BMQ5</accession>
<dbReference type="Proteomes" id="UP000335636">
    <property type="component" value="Unassembled WGS sequence"/>
</dbReference>
<evidence type="ECO:0000256" key="1">
    <source>
        <dbReference type="SAM" id="MobiDB-lite"/>
    </source>
</evidence>
<dbReference type="AlphaFoldDB" id="A0A5E4BMQ5"/>
<keyword evidence="3" id="KW-1185">Reference proteome</keyword>
<name>A0A5E4BMQ5_MARMO</name>
<feature type="non-terminal residue" evidence="2">
    <location>
        <position position="1"/>
    </location>
</feature>
<reference evidence="2" key="1">
    <citation type="submission" date="2019-04" db="EMBL/GenBank/DDBJ databases">
        <authorList>
            <person name="Alioto T."/>
            <person name="Alioto T."/>
        </authorList>
    </citation>
    <scope>NUCLEOTIDE SEQUENCE [LARGE SCALE GENOMIC DNA]</scope>
</reference>
<protein>
    <submittedName>
        <fullName evidence="2">Uncharacterized protein</fullName>
    </submittedName>
</protein>
<feature type="non-terminal residue" evidence="2">
    <location>
        <position position="76"/>
    </location>
</feature>